<evidence type="ECO:0000256" key="2">
    <source>
        <dbReference type="ARBA" id="ARBA00022857"/>
    </source>
</evidence>
<organism evidence="6 7">
    <name type="scientific">Basidiobolus ranarum</name>
    <dbReference type="NCBI Taxonomy" id="34480"/>
    <lineage>
        <taxon>Eukaryota</taxon>
        <taxon>Fungi</taxon>
        <taxon>Fungi incertae sedis</taxon>
        <taxon>Zoopagomycota</taxon>
        <taxon>Entomophthoromycotina</taxon>
        <taxon>Basidiobolomycetes</taxon>
        <taxon>Basidiobolales</taxon>
        <taxon>Basidiobolaceae</taxon>
        <taxon>Basidiobolus</taxon>
    </lineage>
</organism>
<dbReference type="PANTHER" id="PTHR43618">
    <property type="entry name" value="7-ALPHA-HYDROXYSTEROID DEHYDROGENASE"/>
    <property type="match status" value="1"/>
</dbReference>
<sequence length="310" mass="33473">MSYETFSDTRLRLLNALCQQLFNSSIVLSGYRFVTCTYVALRHDVLYSMDIQTLFGVKDKVVLVTGGGRGIGLMIAQAYVANGAKVYISSRSKDVCDKVASQLNKEGPGQCLSVPADLQHLEEVKKLAKEIEKREGKLHILVNNAGANWGAPLDSYPDEAFEKVMNLNLKRVFSLTQAVIPLLEKTASQDDPARVINIGSVDGIRVPALETFAYSASKAALHHMTQVLASHLGSRFITVNAIAPGPFESKMMKATLSKHRDAIEGSNPLKRIGRPSDIGGTCIYLSSRAGAYTNGAIITNDGGAVVSAKL</sequence>
<name>A0ABR2WBI9_9FUNG</name>
<dbReference type="EMBL" id="JASJQH010006879">
    <property type="protein sequence ID" value="KAK9729534.1"/>
    <property type="molecule type" value="Genomic_DNA"/>
</dbReference>
<keyword evidence="2" id="KW-0521">NADP</keyword>
<dbReference type="SMART" id="SM00822">
    <property type="entry name" value="PKS_KR"/>
    <property type="match status" value="1"/>
</dbReference>
<comment type="caution">
    <text evidence="6">The sequence shown here is derived from an EMBL/GenBank/DDBJ whole genome shotgun (WGS) entry which is preliminary data.</text>
</comment>
<keyword evidence="7" id="KW-1185">Reference proteome</keyword>
<dbReference type="PRINTS" id="PR00080">
    <property type="entry name" value="SDRFAMILY"/>
</dbReference>
<evidence type="ECO:0000259" key="5">
    <source>
        <dbReference type="SMART" id="SM00822"/>
    </source>
</evidence>
<reference evidence="6 7" key="1">
    <citation type="submission" date="2023-04" db="EMBL/GenBank/DDBJ databases">
        <title>Genome of Basidiobolus ranarum AG-B5.</title>
        <authorList>
            <person name="Stajich J.E."/>
            <person name="Carter-House D."/>
            <person name="Gryganskyi A."/>
        </authorList>
    </citation>
    <scope>NUCLEOTIDE SEQUENCE [LARGE SCALE GENOMIC DNA]</scope>
    <source>
        <strain evidence="6 7">AG-B5</strain>
    </source>
</reference>
<dbReference type="PANTHER" id="PTHR43618:SF17">
    <property type="entry name" value="RHAMNOLIPIDS BIOSYNTHESIS 3-OXOACYL-[ACYL-CARRIER-PROTEIN] REDUCTASE"/>
    <property type="match status" value="1"/>
</dbReference>
<dbReference type="PRINTS" id="PR00081">
    <property type="entry name" value="GDHRDH"/>
</dbReference>
<feature type="domain" description="Ketoreductase" evidence="5">
    <location>
        <begin position="60"/>
        <end position="245"/>
    </location>
</feature>
<dbReference type="Pfam" id="PF00106">
    <property type="entry name" value="adh_short"/>
    <property type="match status" value="1"/>
</dbReference>
<dbReference type="InterPro" id="IPR057326">
    <property type="entry name" value="KR_dom"/>
</dbReference>
<dbReference type="Gene3D" id="3.40.50.720">
    <property type="entry name" value="NAD(P)-binding Rossmann-like Domain"/>
    <property type="match status" value="1"/>
</dbReference>
<dbReference type="InterPro" id="IPR020904">
    <property type="entry name" value="Sc_DH/Rdtase_CS"/>
</dbReference>
<gene>
    <name evidence="6" type="ORF">K7432_000216</name>
</gene>
<dbReference type="InterPro" id="IPR052178">
    <property type="entry name" value="Sec_Metab_Biosynth_SDR"/>
</dbReference>
<dbReference type="Proteomes" id="UP001479436">
    <property type="component" value="Unassembled WGS sequence"/>
</dbReference>
<evidence type="ECO:0000256" key="1">
    <source>
        <dbReference type="ARBA" id="ARBA00006484"/>
    </source>
</evidence>
<keyword evidence="3" id="KW-0560">Oxidoreductase</keyword>
<evidence type="ECO:0000256" key="4">
    <source>
        <dbReference type="RuleBase" id="RU000363"/>
    </source>
</evidence>
<protein>
    <recommendedName>
        <fullName evidence="5">Ketoreductase domain-containing protein</fullName>
    </recommendedName>
</protein>
<dbReference type="InterPro" id="IPR002347">
    <property type="entry name" value="SDR_fam"/>
</dbReference>
<dbReference type="PROSITE" id="PS00061">
    <property type="entry name" value="ADH_SHORT"/>
    <property type="match status" value="1"/>
</dbReference>
<comment type="similarity">
    <text evidence="1 4">Belongs to the short-chain dehydrogenases/reductases (SDR) family.</text>
</comment>
<evidence type="ECO:0000313" key="6">
    <source>
        <dbReference type="EMBL" id="KAK9729534.1"/>
    </source>
</evidence>
<proteinExistence type="inferred from homology"/>
<evidence type="ECO:0000256" key="3">
    <source>
        <dbReference type="ARBA" id="ARBA00023002"/>
    </source>
</evidence>
<evidence type="ECO:0000313" key="7">
    <source>
        <dbReference type="Proteomes" id="UP001479436"/>
    </source>
</evidence>
<dbReference type="InterPro" id="IPR036291">
    <property type="entry name" value="NAD(P)-bd_dom_sf"/>
</dbReference>
<accession>A0ABR2WBI9</accession>
<dbReference type="SUPFAM" id="SSF51735">
    <property type="entry name" value="NAD(P)-binding Rossmann-fold domains"/>
    <property type="match status" value="1"/>
</dbReference>